<sequence length="333" mass="34786">MFRRAVHGVAGRLPGRLSRGAAAVLAALACAPAFAGAYPDHPITIIIPASPGGAIDIVARLIGQKMSVSMGQSVVVTNKPGATGTIGEDYVAKAAPDGYTLVLAASSHAINPSMFKLPYDTVKSFAPVAMTHSVPLMLVVTPSLPVHDVRELIAYGKAHPHELTFASSGPGGAPHFSGELFKSMAGIDMVHVPYKGSTAAHPDLTSGRVSMMFDTLAALHAPISGHQVRPLAVTTTHRAAAYPDVPTMAEAGLPGYDTSTWGGVLAPAGTPPAVIDKLNAEINKALSAPDVKQNLAQMGIEPVTRSPQYFADFIQSEMVKWQKVAHDANIRPE</sequence>
<dbReference type="PANTHER" id="PTHR42928">
    <property type="entry name" value="TRICARBOXYLATE-BINDING PROTEIN"/>
    <property type="match status" value="1"/>
</dbReference>
<feature type="chain" id="PRO_5012582518" evidence="2">
    <location>
        <begin position="36"/>
        <end position="333"/>
    </location>
</feature>
<evidence type="ECO:0000313" key="4">
    <source>
        <dbReference type="Proteomes" id="UP000216020"/>
    </source>
</evidence>
<dbReference type="InterPro" id="IPR005064">
    <property type="entry name" value="BUG"/>
</dbReference>
<dbReference type="Proteomes" id="UP000216020">
    <property type="component" value="Unassembled WGS sequence"/>
</dbReference>
<organism evidence="3 4">
    <name type="scientific">Bordetella genomosp. 10</name>
    <dbReference type="NCBI Taxonomy" id="1416804"/>
    <lineage>
        <taxon>Bacteria</taxon>
        <taxon>Pseudomonadati</taxon>
        <taxon>Pseudomonadota</taxon>
        <taxon>Betaproteobacteria</taxon>
        <taxon>Burkholderiales</taxon>
        <taxon>Alcaligenaceae</taxon>
        <taxon>Bordetella</taxon>
    </lineage>
</organism>
<dbReference type="OrthoDB" id="8678477at2"/>
<dbReference type="Pfam" id="PF03401">
    <property type="entry name" value="TctC"/>
    <property type="match status" value="1"/>
</dbReference>
<proteinExistence type="inferred from homology"/>
<dbReference type="Gene3D" id="3.40.190.150">
    <property type="entry name" value="Bordetella uptake gene, domain 1"/>
    <property type="match status" value="1"/>
</dbReference>
<dbReference type="SUPFAM" id="SSF53850">
    <property type="entry name" value="Periplasmic binding protein-like II"/>
    <property type="match status" value="1"/>
</dbReference>
<dbReference type="AlphaFoldDB" id="A0A261SP53"/>
<accession>A0A261SP53</accession>
<feature type="signal peptide" evidence="2">
    <location>
        <begin position="1"/>
        <end position="35"/>
    </location>
</feature>
<comment type="similarity">
    <text evidence="1">Belongs to the UPF0065 (bug) family.</text>
</comment>
<name>A0A261SP53_9BORD</name>
<gene>
    <name evidence="3" type="ORF">CAL29_04480</name>
</gene>
<dbReference type="Gene3D" id="3.40.190.10">
    <property type="entry name" value="Periplasmic binding protein-like II"/>
    <property type="match status" value="1"/>
</dbReference>
<dbReference type="EMBL" id="NEVM01000001">
    <property type="protein sequence ID" value="OZI38610.1"/>
    <property type="molecule type" value="Genomic_DNA"/>
</dbReference>
<dbReference type="CDD" id="cd13578">
    <property type="entry name" value="PBP2_Bug27"/>
    <property type="match status" value="1"/>
</dbReference>
<comment type="caution">
    <text evidence="3">The sequence shown here is derived from an EMBL/GenBank/DDBJ whole genome shotgun (WGS) entry which is preliminary data.</text>
</comment>
<evidence type="ECO:0000256" key="1">
    <source>
        <dbReference type="ARBA" id="ARBA00006987"/>
    </source>
</evidence>
<evidence type="ECO:0000313" key="3">
    <source>
        <dbReference type="EMBL" id="OZI38610.1"/>
    </source>
</evidence>
<evidence type="ECO:0000256" key="2">
    <source>
        <dbReference type="SAM" id="SignalP"/>
    </source>
</evidence>
<dbReference type="InterPro" id="IPR042100">
    <property type="entry name" value="Bug_dom1"/>
</dbReference>
<keyword evidence="4" id="KW-1185">Reference proteome</keyword>
<dbReference type="PROSITE" id="PS51257">
    <property type="entry name" value="PROKAR_LIPOPROTEIN"/>
    <property type="match status" value="1"/>
</dbReference>
<protein>
    <submittedName>
        <fullName evidence="3">ABC transporter substrate-binding protein</fullName>
    </submittedName>
</protein>
<keyword evidence="2" id="KW-0732">Signal</keyword>
<reference evidence="4" key="1">
    <citation type="submission" date="2017-05" db="EMBL/GenBank/DDBJ databases">
        <title>Complete and WGS of Bordetella genogroups.</title>
        <authorList>
            <person name="Spilker T."/>
            <person name="Lipuma J."/>
        </authorList>
    </citation>
    <scope>NUCLEOTIDE SEQUENCE [LARGE SCALE GENOMIC DNA]</scope>
    <source>
        <strain evidence="4">AU16122</strain>
    </source>
</reference>
<dbReference type="PIRSF" id="PIRSF017082">
    <property type="entry name" value="YflP"/>
    <property type="match status" value="1"/>
</dbReference>
<dbReference type="PANTHER" id="PTHR42928:SF5">
    <property type="entry name" value="BLR1237 PROTEIN"/>
    <property type="match status" value="1"/>
</dbReference>